<comment type="similarity">
    <text evidence="2">Belongs to the universal ribosomal protein uS9 family.</text>
</comment>
<protein>
    <recommendedName>
        <fullName evidence="7">Small ribosomal subunit protein uS9m</fullName>
    </recommendedName>
    <alternativeName>
        <fullName evidence="8">28S ribosomal protein S9, mitochondrial</fullName>
    </alternativeName>
</protein>
<evidence type="ECO:0000256" key="3">
    <source>
        <dbReference type="ARBA" id="ARBA00022946"/>
    </source>
</evidence>
<name>A0AAV7I4W7_COTGL</name>
<evidence type="ECO:0000256" key="6">
    <source>
        <dbReference type="ARBA" id="ARBA00023274"/>
    </source>
</evidence>
<dbReference type="GO" id="GO:0006412">
    <property type="term" value="P:translation"/>
    <property type="evidence" value="ECO:0007669"/>
    <property type="project" value="InterPro"/>
</dbReference>
<evidence type="ECO:0000256" key="8">
    <source>
        <dbReference type="ARBA" id="ARBA00076042"/>
    </source>
</evidence>
<dbReference type="InterPro" id="IPR020568">
    <property type="entry name" value="Ribosomal_Su5_D2-typ_SF"/>
</dbReference>
<evidence type="ECO:0000313" key="9">
    <source>
        <dbReference type="EMBL" id="KAH0546355.1"/>
    </source>
</evidence>
<dbReference type="EMBL" id="JAHXZJ010002237">
    <property type="protein sequence ID" value="KAH0546355.1"/>
    <property type="molecule type" value="Genomic_DNA"/>
</dbReference>
<reference evidence="9 10" key="1">
    <citation type="journal article" date="2021" name="J. Hered.">
        <title>A chromosome-level genome assembly of the parasitoid wasp, Cotesia glomerata (Hymenoptera: Braconidae).</title>
        <authorList>
            <person name="Pinto B.J."/>
            <person name="Weis J.J."/>
            <person name="Gamble T."/>
            <person name="Ode P.J."/>
            <person name="Paul R."/>
            <person name="Zaspel J.M."/>
        </authorList>
    </citation>
    <scope>NUCLEOTIDE SEQUENCE [LARGE SCALE GENOMIC DNA]</scope>
    <source>
        <strain evidence="9">CgM1</strain>
    </source>
</reference>
<dbReference type="PANTHER" id="PTHR21569:SF1">
    <property type="entry name" value="SMALL RIBOSOMAL SUBUNIT PROTEIN US9M"/>
    <property type="match status" value="1"/>
</dbReference>
<dbReference type="GO" id="GO:0003735">
    <property type="term" value="F:structural constituent of ribosome"/>
    <property type="evidence" value="ECO:0007669"/>
    <property type="project" value="InterPro"/>
</dbReference>
<dbReference type="SUPFAM" id="SSF54211">
    <property type="entry name" value="Ribosomal protein S5 domain 2-like"/>
    <property type="match status" value="1"/>
</dbReference>
<dbReference type="Gene3D" id="3.30.230.10">
    <property type="match status" value="1"/>
</dbReference>
<evidence type="ECO:0000256" key="7">
    <source>
        <dbReference type="ARBA" id="ARBA00039318"/>
    </source>
</evidence>
<gene>
    <name evidence="9" type="ORF">KQX54_008896</name>
</gene>
<keyword evidence="6" id="KW-0687">Ribonucleoprotein</keyword>
<dbReference type="GO" id="GO:0005743">
    <property type="term" value="C:mitochondrial inner membrane"/>
    <property type="evidence" value="ECO:0007669"/>
    <property type="project" value="UniProtKB-ARBA"/>
</dbReference>
<evidence type="ECO:0000256" key="5">
    <source>
        <dbReference type="ARBA" id="ARBA00023128"/>
    </source>
</evidence>
<dbReference type="InterPro" id="IPR000754">
    <property type="entry name" value="Ribosomal_uS9"/>
</dbReference>
<dbReference type="GO" id="GO:0005763">
    <property type="term" value="C:mitochondrial small ribosomal subunit"/>
    <property type="evidence" value="ECO:0007669"/>
    <property type="project" value="TreeGrafter"/>
</dbReference>
<comment type="caution">
    <text evidence="9">The sequence shown here is derived from an EMBL/GenBank/DDBJ whole genome shotgun (WGS) entry which is preliminary data.</text>
</comment>
<keyword evidence="10" id="KW-1185">Reference proteome</keyword>
<evidence type="ECO:0000256" key="4">
    <source>
        <dbReference type="ARBA" id="ARBA00022980"/>
    </source>
</evidence>
<dbReference type="Pfam" id="PF00380">
    <property type="entry name" value="Ribosomal_S9"/>
    <property type="match status" value="1"/>
</dbReference>
<evidence type="ECO:0000313" key="10">
    <source>
        <dbReference type="Proteomes" id="UP000826195"/>
    </source>
</evidence>
<dbReference type="AlphaFoldDB" id="A0AAV7I4W7"/>
<keyword evidence="3" id="KW-0809">Transit peptide</keyword>
<proteinExistence type="inferred from homology"/>
<dbReference type="Proteomes" id="UP000826195">
    <property type="component" value="Unassembled WGS sequence"/>
</dbReference>
<dbReference type="GO" id="GO:0003723">
    <property type="term" value="F:RNA binding"/>
    <property type="evidence" value="ECO:0007669"/>
    <property type="project" value="TreeGrafter"/>
</dbReference>
<keyword evidence="5" id="KW-0496">Mitochondrion</keyword>
<sequence>MLTSVMMLRQYSITKNLTEGIYIKSLMRSCFSTTAESVEDGSLKNKKLNSAMKAYLERSAEYHKFIKKEDQDYQIGKRHLANMMGENPETFNQDAINRSIQYLFPSGLYEPKARPIMEEASKIFPPKKTAQFDEEGRPFHSLFYTLKPNFYSVLYDIVEQMEYLNKFEDEQITKGILPNEGNRANLLGSDWLSRKEFEKLFLEPVSDSDYEALVASLQRLEGHPWSETAKDFIMKFRKLKHIQTRGLIIPPLEYDEKGRPFILVTQCMRHTCRGTVKILGNGSGKIKINGKNIDYFTNIQSREQVIFPLIFTGMDKEVDVEANVEGGGFSGQAGAIRWGIAWGLRSFVDKDMVEKMRIAGLLTRDWRIKERKKPGQEGARRKFTWKKR</sequence>
<evidence type="ECO:0000256" key="1">
    <source>
        <dbReference type="ARBA" id="ARBA00004173"/>
    </source>
</evidence>
<organism evidence="9 10">
    <name type="scientific">Cotesia glomerata</name>
    <name type="common">Lepidopteran parasitic wasp</name>
    <name type="synonym">Apanteles glomeratus</name>
    <dbReference type="NCBI Taxonomy" id="32391"/>
    <lineage>
        <taxon>Eukaryota</taxon>
        <taxon>Metazoa</taxon>
        <taxon>Ecdysozoa</taxon>
        <taxon>Arthropoda</taxon>
        <taxon>Hexapoda</taxon>
        <taxon>Insecta</taxon>
        <taxon>Pterygota</taxon>
        <taxon>Neoptera</taxon>
        <taxon>Endopterygota</taxon>
        <taxon>Hymenoptera</taxon>
        <taxon>Apocrita</taxon>
        <taxon>Ichneumonoidea</taxon>
        <taxon>Braconidae</taxon>
        <taxon>Microgastrinae</taxon>
        <taxon>Cotesia</taxon>
    </lineage>
</organism>
<keyword evidence="4" id="KW-0689">Ribosomal protein</keyword>
<dbReference type="PANTHER" id="PTHR21569">
    <property type="entry name" value="RIBOSOMAL PROTEIN S9"/>
    <property type="match status" value="1"/>
</dbReference>
<dbReference type="InterPro" id="IPR014721">
    <property type="entry name" value="Ribsml_uS5_D2-typ_fold_subgr"/>
</dbReference>
<accession>A0AAV7I4W7</accession>
<dbReference type="FunFam" id="3.30.230.10:FF:000035">
    <property type="entry name" value="28S ribosomal protein S9, mitochondrial"/>
    <property type="match status" value="1"/>
</dbReference>
<comment type="subcellular location">
    <subcellularLocation>
        <location evidence="1">Mitochondrion</location>
    </subcellularLocation>
</comment>
<evidence type="ECO:0000256" key="2">
    <source>
        <dbReference type="ARBA" id="ARBA00005251"/>
    </source>
</evidence>